<comment type="caution">
    <text evidence="2">The sequence shown here is derived from an EMBL/GenBank/DDBJ whole genome shotgun (WGS) entry which is preliminary data.</text>
</comment>
<feature type="transmembrane region" description="Helical" evidence="1">
    <location>
        <begin position="88"/>
        <end position="113"/>
    </location>
</feature>
<keyword evidence="1" id="KW-0472">Membrane</keyword>
<evidence type="ECO:0000313" key="2">
    <source>
        <dbReference type="EMBL" id="HIU13612.1"/>
    </source>
</evidence>
<keyword evidence="1" id="KW-1133">Transmembrane helix</keyword>
<dbReference type="Proteomes" id="UP000824175">
    <property type="component" value="Unassembled WGS sequence"/>
</dbReference>
<organism evidence="2 3">
    <name type="scientific">Candidatus Fimiplasma intestinipullorum</name>
    <dbReference type="NCBI Taxonomy" id="2840825"/>
    <lineage>
        <taxon>Bacteria</taxon>
        <taxon>Bacillati</taxon>
        <taxon>Bacillota</taxon>
        <taxon>Clostridia</taxon>
        <taxon>Eubacteriales</taxon>
        <taxon>Candidatus Fimiplasma</taxon>
    </lineage>
</organism>
<name>A0A9D1HPM5_9FIRM</name>
<keyword evidence="1" id="KW-0812">Transmembrane</keyword>
<feature type="transmembrane region" description="Helical" evidence="1">
    <location>
        <begin position="159"/>
        <end position="186"/>
    </location>
</feature>
<accession>A0A9D1HPM5</accession>
<protein>
    <submittedName>
        <fullName evidence="2">Uncharacterized protein</fullName>
    </submittedName>
</protein>
<dbReference type="EMBL" id="DVMJ01000052">
    <property type="protein sequence ID" value="HIU13612.1"/>
    <property type="molecule type" value="Genomic_DNA"/>
</dbReference>
<reference evidence="2" key="1">
    <citation type="submission" date="2020-10" db="EMBL/GenBank/DDBJ databases">
        <authorList>
            <person name="Gilroy R."/>
        </authorList>
    </citation>
    <scope>NUCLEOTIDE SEQUENCE</scope>
    <source>
        <strain evidence="2">CHK195-11698</strain>
    </source>
</reference>
<dbReference type="AlphaFoldDB" id="A0A9D1HPM5"/>
<sequence>MHLKKYIQLQIFFQNVDLVKIYQENHEDKVLLASRMAELSHLDYRLCYEYLDEQLKIARQAHSEINDQSFQKMMTKVPLKDRTLNRCLLASFVLGIFTSLALGLNSLLIILQFSHMLELHTLPDSWLILPDFILVVTATVFIGIGTFSHRKWATLVAGILFACATCIYLPYAIAPGLLTILTFWGYKQQYTTRRP</sequence>
<evidence type="ECO:0000313" key="3">
    <source>
        <dbReference type="Proteomes" id="UP000824175"/>
    </source>
</evidence>
<proteinExistence type="predicted"/>
<feature type="transmembrane region" description="Helical" evidence="1">
    <location>
        <begin position="125"/>
        <end position="147"/>
    </location>
</feature>
<reference evidence="2" key="2">
    <citation type="journal article" date="2021" name="PeerJ">
        <title>Extensive microbial diversity within the chicken gut microbiome revealed by metagenomics and culture.</title>
        <authorList>
            <person name="Gilroy R."/>
            <person name="Ravi A."/>
            <person name="Getino M."/>
            <person name="Pursley I."/>
            <person name="Horton D.L."/>
            <person name="Alikhan N.F."/>
            <person name="Baker D."/>
            <person name="Gharbi K."/>
            <person name="Hall N."/>
            <person name="Watson M."/>
            <person name="Adriaenssens E.M."/>
            <person name="Foster-Nyarko E."/>
            <person name="Jarju S."/>
            <person name="Secka A."/>
            <person name="Antonio M."/>
            <person name="Oren A."/>
            <person name="Chaudhuri R.R."/>
            <person name="La Ragione R."/>
            <person name="Hildebrand F."/>
            <person name="Pallen M.J."/>
        </authorList>
    </citation>
    <scope>NUCLEOTIDE SEQUENCE</scope>
    <source>
        <strain evidence="2">CHK195-11698</strain>
    </source>
</reference>
<gene>
    <name evidence="2" type="ORF">IAD15_06030</name>
</gene>
<evidence type="ECO:0000256" key="1">
    <source>
        <dbReference type="SAM" id="Phobius"/>
    </source>
</evidence>